<reference evidence="2" key="1">
    <citation type="submission" date="2020-05" db="EMBL/GenBank/DDBJ databases">
        <title>Mycena genomes resolve the evolution of fungal bioluminescence.</title>
        <authorList>
            <person name="Tsai I.J."/>
        </authorList>
    </citation>
    <scope>NUCLEOTIDE SEQUENCE</scope>
    <source>
        <strain evidence="2">CCC161011</strain>
    </source>
</reference>
<evidence type="ECO:0000256" key="1">
    <source>
        <dbReference type="SAM" id="MobiDB-lite"/>
    </source>
</evidence>
<accession>A0A8H6WXB9</accession>
<name>A0A8H6WXB9_9AGAR</name>
<feature type="region of interest" description="Disordered" evidence="1">
    <location>
        <begin position="322"/>
        <end position="383"/>
    </location>
</feature>
<sequence>MSLSSSAEKALKAFEDGSRNNVDCQVLLDNTFETFKLLERWETADLESNVSSVRSIIRLVREQGHDYFRTLDDSISVAITLNGLAQDVSHLAESLLDPACKPKDIKDFIAEMRGYTQDALEKSNRISTAYREVRKGINEISNSIPGEMAKLERREERTVAKKDTLDRRIERTKVMKTVGTTALAVVSGVAIVSLPPLVLILPIALPIAILALEVYENRSSKTLKKRETQILTCQEGLQELQNITKCLAHLAQHVDTLIDFWLRSDTMLETISGGVDRIRGNTARLRLKAIVKQWNSAGEFYAAYATKLKRIQSIDCGATSSLRSGLSSSSSSGTSRGSNNHSHRSRDEKRITSTSTDPKLEVERRNSTKESNHRSSSSRNSPR</sequence>
<dbReference type="OrthoDB" id="2988315at2759"/>
<dbReference type="Proteomes" id="UP000620124">
    <property type="component" value="Unassembled WGS sequence"/>
</dbReference>
<dbReference type="AlphaFoldDB" id="A0A8H6WXB9"/>
<dbReference type="EMBL" id="JACAZI010000033">
    <property type="protein sequence ID" value="KAF7330335.1"/>
    <property type="molecule type" value="Genomic_DNA"/>
</dbReference>
<proteinExistence type="predicted"/>
<feature type="compositionally biased region" description="Low complexity" evidence="1">
    <location>
        <begin position="322"/>
        <end position="340"/>
    </location>
</feature>
<protein>
    <submittedName>
        <fullName evidence="2">Uncharacterized protein</fullName>
    </submittedName>
</protein>
<feature type="compositionally biased region" description="Basic and acidic residues" evidence="1">
    <location>
        <begin position="358"/>
        <end position="373"/>
    </location>
</feature>
<evidence type="ECO:0000313" key="2">
    <source>
        <dbReference type="EMBL" id="KAF7330335.1"/>
    </source>
</evidence>
<keyword evidence="3" id="KW-1185">Reference proteome</keyword>
<evidence type="ECO:0000313" key="3">
    <source>
        <dbReference type="Proteomes" id="UP000620124"/>
    </source>
</evidence>
<comment type="caution">
    <text evidence="2">The sequence shown here is derived from an EMBL/GenBank/DDBJ whole genome shotgun (WGS) entry which is preliminary data.</text>
</comment>
<gene>
    <name evidence="2" type="ORF">MVEN_02471800</name>
</gene>
<organism evidence="2 3">
    <name type="scientific">Mycena venus</name>
    <dbReference type="NCBI Taxonomy" id="2733690"/>
    <lineage>
        <taxon>Eukaryota</taxon>
        <taxon>Fungi</taxon>
        <taxon>Dikarya</taxon>
        <taxon>Basidiomycota</taxon>
        <taxon>Agaricomycotina</taxon>
        <taxon>Agaricomycetes</taxon>
        <taxon>Agaricomycetidae</taxon>
        <taxon>Agaricales</taxon>
        <taxon>Marasmiineae</taxon>
        <taxon>Mycenaceae</taxon>
        <taxon>Mycena</taxon>
    </lineage>
</organism>
<dbReference type="Gene3D" id="1.20.1170.10">
    <property type="match status" value="1"/>
</dbReference>
<feature type="compositionally biased region" description="Low complexity" evidence="1">
    <location>
        <begin position="374"/>
        <end position="383"/>
    </location>
</feature>